<evidence type="ECO:0000259" key="2">
    <source>
        <dbReference type="Pfam" id="PF10193"/>
    </source>
</evidence>
<dbReference type="Pfam" id="PF10193">
    <property type="entry name" value="Telomere_reg-2"/>
    <property type="match status" value="1"/>
</dbReference>
<dbReference type="Proteomes" id="UP001648503">
    <property type="component" value="Unassembled WGS sequence"/>
</dbReference>
<dbReference type="EMBL" id="JAFCIX010000489">
    <property type="protein sequence ID" value="KAH6588874.1"/>
    <property type="molecule type" value="Genomic_DNA"/>
</dbReference>
<dbReference type="InterPro" id="IPR038528">
    <property type="entry name" value="TEL2_C_sf"/>
</dbReference>
<dbReference type="InterPro" id="IPR051970">
    <property type="entry name" value="TEL2_Regulation"/>
</dbReference>
<accession>A0ABQ8F1L7</accession>
<sequence length="771" mass="86627">MTSSDLCDALKGVDSVDSLRRVLEILRCLVEGRTVTSEDPNDSLSTGTSQHILPSQMKLHSSLLRDSVVQWVICLTIPERESLYDIQFIRDDRYPHSGNIDLVLSIESLYEAIRCSSNATGRRLLSATLAHFLQIHDITSLMQHALVEGHSVTLAAARWTRIRRVLSIIPDLPDILEPWLETQQYCQRIGGQMMEALQTLSHGELPHEWAICSLAYLLEDLIKRGHAVVISSAIIDKLMASKPRNNEMYLCAHQIVPYMSRHEQNIFLLAVLQKIQELNLTFDASLDLFKTISGNSACLGSFACWEVQQQKLDATMLDLVLWLVFKSSGDNEMKSVLKTLTSIWTSRDFVIHGAYEYQKSIFISLVLSCQYCPISIIKEDESIRKILSGVPLFLELAGKNTRMIGLRFAEIVSSLLHPSIELNLELPESDELKDLQSLINFENIKQGLPAIFPSCVVVCNAKPHTVQSNSKAADTVKLPTLDNPDSIVAAPEGGLLALSLFDDDSSDDESEAEVNNIDQTKPPIQTIGKSQSKGFLSDSLSALKSNDNPDRFERCLMGLSTMIITSTKLEIEEFCASICSALVAVEDMFDTPEFDLHRVNAWAALFLRKPQETAQFTAHALFDKQCNLSTKFWILRSWNALILGSHTHTFVHDDLANCSILKVFQLFYKEHGDVVPVYQISQTCLTALFGELQVQRNWRQIFKADEQYMLACEILNTCKVLMVGAVGSPHRTQLFDQLGLFLSAFEREESRLMFINQISDLARIYEAGKLD</sequence>
<comment type="caution">
    <text evidence="3">The sequence shown here is derived from an EMBL/GenBank/DDBJ whole genome shotgun (WGS) entry which is preliminary data.</text>
</comment>
<feature type="domain" description="Telomere length regulation protein conserved" evidence="2">
    <location>
        <begin position="535"/>
        <end position="637"/>
    </location>
</feature>
<dbReference type="InterPro" id="IPR019337">
    <property type="entry name" value="Telomere_length_regulation_dom"/>
</dbReference>
<dbReference type="PANTHER" id="PTHR15830">
    <property type="entry name" value="TELOMERE LENGTH REGULATION PROTEIN TEL2 FAMILY MEMBER"/>
    <property type="match status" value="1"/>
</dbReference>
<dbReference type="PANTHER" id="PTHR15830:SF10">
    <property type="entry name" value="TELOMERE LENGTH REGULATION PROTEIN TEL2 HOMOLOG"/>
    <property type="match status" value="1"/>
</dbReference>
<dbReference type="Gene3D" id="1.25.40.720">
    <property type="entry name" value="Telomere length regulation protein 2, C-terminal domain"/>
    <property type="match status" value="1"/>
</dbReference>
<gene>
    <name evidence="3" type="ORF">BASA50_010443</name>
</gene>
<evidence type="ECO:0000313" key="3">
    <source>
        <dbReference type="EMBL" id="KAH6588874.1"/>
    </source>
</evidence>
<reference evidence="3 4" key="1">
    <citation type="submission" date="2021-02" db="EMBL/GenBank/DDBJ databases">
        <title>Variation within the Batrachochytrium salamandrivorans European outbreak.</title>
        <authorList>
            <person name="Kelly M."/>
            <person name="Pasmans F."/>
            <person name="Shea T.P."/>
            <person name="Munoz J.F."/>
            <person name="Carranza S."/>
            <person name="Cuomo C.A."/>
            <person name="Martel A."/>
        </authorList>
    </citation>
    <scope>NUCLEOTIDE SEQUENCE [LARGE SCALE GENOMIC DNA]</scope>
    <source>
        <strain evidence="3 4">AMFP18/2</strain>
    </source>
</reference>
<comment type="similarity">
    <text evidence="1">Belongs to the TEL2 family.</text>
</comment>
<organism evidence="3 4">
    <name type="scientific">Batrachochytrium salamandrivorans</name>
    <dbReference type="NCBI Taxonomy" id="1357716"/>
    <lineage>
        <taxon>Eukaryota</taxon>
        <taxon>Fungi</taxon>
        <taxon>Fungi incertae sedis</taxon>
        <taxon>Chytridiomycota</taxon>
        <taxon>Chytridiomycota incertae sedis</taxon>
        <taxon>Chytridiomycetes</taxon>
        <taxon>Rhizophydiales</taxon>
        <taxon>Rhizophydiales incertae sedis</taxon>
        <taxon>Batrachochytrium</taxon>
    </lineage>
</organism>
<protein>
    <recommendedName>
        <fullName evidence="2">Telomere length regulation protein conserved domain-containing protein</fullName>
    </recommendedName>
</protein>
<evidence type="ECO:0000256" key="1">
    <source>
        <dbReference type="ARBA" id="ARBA00006133"/>
    </source>
</evidence>
<proteinExistence type="inferred from homology"/>
<name>A0ABQ8F1L7_9FUNG</name>
<evidence type="ECO:0000313" key="4">
    <source>
        <dbReference type="Proteomes" id="UP001648503"/>
    </source>
</evidence>
<keyword evidence="4" id="KW-1185">Reference proteome</keyword>